<dbReference type="PANTHER" id="PTHR40048:SF1">
    <property type="entry name" value="RHAMNOSYL O-METHYLTRANSFERASE"/>
    <property type="match status" value="1"/>
</dbReference>
<dbReference type="GO" id="GO:0005886">
    <property type="term" value="C:plasma membrane"/>
    <property type="evidence" value="ECO:0007669"/>
    <property type="project" value="TreeGrafter"/>
</dbReference>
<name>A0A176RWS5_9GAMM</name>
<evidence type="ECO:0000256" key="1">
    <source>
        <dbReference type="ARBA" id="ARBA00022603"/>
    </source>
</evidence>
<sequence>MNIINYLRKLARNLGVGRALYKLRTMSIFIAKNYSPVAIRKRITVGNKYWVLAGNAIEKGALHKQYELAAMFSQVERLKPKSILEIGLSVGGTFEVWSRLASEEFIMVGVDLEVPQLLEQSFPALSSGQKLEIVIGDSHSLDTFEKVKAKFPNGVDFLFIDGDHSYNGVKQDYEMYSQLVNQGGRIMLHDINPDWHQLYGQDCIEDSGQVYQFWQEVKKQRVKTEEVIDKAGQSGYGIGIVSL</sequence>
<reference evidence="3 4" key="1">
    <citation type="submission" date="2016-05" db="EMBL/GenBank/DDBJ databases">
        <title>Single-cell genome of chain-forming Candidatus Thiomargarita nelsonii and comparison to other large sulfur-oxidizing bacteria.</title>
        <authorList>
            <person name="Winkel M."/>
            <person name="Salman V."/>
            <person name="Woyke T."/>
            <person name="Schulz-Vogt H."/>
            <person name="Richter M."/>
            <person name="Flood B."/>
            <person name="Bailey J."/>
            <person name="Amann R."/>
            <person name="Mussmann M."/>
        </authorList>
    </citation>
    <scope>NUCLEOTIDE SEQUENCE [LARGE SCALE GENOMIC DNA]</scope>
    <source>
        <strain evidence="3 4">THI036</strain>
    </source>
</reference>
<dbReference type="Pfam" id="PF13578">
    <property type="entry name" value="Methyltransf_24"/>
    <property type="match status" value="1"/>
</dbReference>
<dbReference type="SUPFAM" id="SSF53335">
    <property type="entry name" value="S-adenosyl-L-methionine-dependent methyltransferases"/>
    <property type="match status" value="1"/>
</dbReference>
<accession>A0A176RWS5</accession>
<dbReference type="Gene3D" id="3.40.50.150">
    <property type="entry name" value="Vaccinia Virus protein VP39"/>
    <property type="match status" value="1"/>
</dbReference>
<dbReference type="GO" id="GO:0032259">
    <property type="term" value="P:methylation"/>
    <property type="evidence" value="ECO:0007669"/>
    <property type="project" value="UniProtKB-KW"/>
</dbReference>
<evidence type="ECO:0000256" key="2">
    <source>
        <dbReference type="ARBA" id="ARBA00022679"/>
    </source>
</evidence>
<evidence type="ECO:0000313" key="4">
    <source>
        <dbReference type="Proteomes" id="UP000076962"/>
    </source>
</evidence>
<proteinExistence type="predicted"/>
<keyword evidence="2 3" id="KW-0808">Transferase</keyword>
<protein>
    <submittedName>
        <fullName evidence="3">O-methyltransferase-like protein</fullName>
    </submittedName>
</protein>
<comment type="caution">
    <text evidence="3">The sequence shown here is derived from an EMBL/GenBank/DDBJ whole genome shotgun (WGS) entry which is preliminary data.</text>
</comment>
<dbReference type="EMBL" id="LUTY01002527">
    <property type="protein sequence ID" value="OAD20179.1"/>
    <property type="molecule type" value="Genomic_DNA"/>
</dbReference>
<dbReference type="InterPro" id="IPR029063">
    <property type="entry name" value="SAM-dependent_MTases_sf"/>
</dbReference>
<dbReference type="GO" id="GO:0008168">
    <property type="term" value="F:methyltransferase activity"/>
    <property type="evidence" value="ECO:0007669"/>
    <property type="project" value="UniProtKB-KW"/>
</dbReference>
<dbReference type="PANTHER" id="PTHR40048">
    <property type="entry name" value="RHAMNOSYL O-METHYLTRANSFERASE"/>
    <property type="match status" value="1"/>
</dbReference>
<organism evidence="3 4">
    <name type="scientific">Candidatus Thiomargarita nelsonii</name>
    <dbReference type="NCBI Taxonomy" id="1003181"/>
    <lineage>
        <taxon>Bacteria</taxon>
        <taxon>Pseudomonadati</taxon>
        <taxon>Pseudomonadota</taxon>
        <taxon>Gammaproteobacteria</taxon>
        <taxon>Thiotrichales</taxon>
        <taxon>Thiotrichaceae</taxon>
        <taxon>Thiomargarita</taxon>
    </lineage>
</organism>
<dbReference type="AlphaFoldDB" id="A0A176RWS5"/>
<keyword evidence="1 3" id="KW-0489">Methyltransferase</keyword>
<evidence type="ECO:0000313" key="3">
    <source>
        <dbReference type="EMBL" id="OAD20179.1"/>
    </source>
</evidence>
<dbReference type="PATRIC" id="fig|1003181.4.peg.5469"/>
<gene>
    <name evidence="3" type="ORF">THIOM_004141</name>
</gene>
<keyword evidence="4" id="KW-1185">Reference proteome</keyword>
<dbReference type="Proteomes" id="UP000076962">
    <property type="component" value="Unassembled WGS sequence"/>
</dbReference>